<evidence type="ECO:0000313" key="1">
    <source>
        <dbReference type="EMBL" id="KEQ95594.1"/>
    </source>
</evidence>
<proteinExistence type="predicted"/>
<dbReference type="OrthoDB" id="10254945at2759"/>
<accession>A0A074YHP8</accession>
<dbReference type="AlphaFoldDB" id="A0A074YHP8"/>
<gene>
    <name evidence="1" type="ORF">AUEXF2481DRAFT_39444</name>
</gene>
<protein>
    <submittedName>
        <fullName evidence="1">Uncharacterized protein</fullName>
    </submittedName>
</protein>
<sequence length="248" mass="28127">MTLDIDLKYIICNPMNAFNASYYNPDASDQSASLRTQLHLATVLVHELTHAWFENVTSEHGQIYVFRNDDRIGEEGYAVETVISNGVILDELAANVSVYTMPFGMSAKRWPGIHKDGSGTTKATASKYGLKFNTEYAVPMTYVLQFFQSSFWDQRTIRFGSGALNNFRSVGVRMTVDEVYDESESPAVKKKYDSSGVWKDEPEIDPDVTFPDEDEGIIYIDKILDLLGQPIKDEMDEDDEYDEDEEMT</sequence>
<dbReference type="HOGENOM" id="CLU_1119980_0_0_1"/>
<dbReference type="EMBL" id="KL584758">
    <property type="protein sequence ID" value="KEQ95594.1"/>
    <property type="molecule type" value="Genomic_DNA"/>
</dbReference>
<keyword evidence="2" id="KW-1185">Reference proteome</keyword>
<dbReference type="GeneID" id="25366365"/>
<evidence type="ECO:0000313" key="2">
    <source>
        <dbReference type="Proteomes" id="UP000030641"/>
    </source>
</evidence>
<name>A0A074YHP8_AURSE</name>
<reference evidence="1 2" key="1">
    <citation type="journal article" date="2014" name="BMC Genomics">
        <title>Genome sequencing of four Aureobasidium pullulans varieties: biotechnological potential, stress tolerance, and description of new species.</title>
        <authorList>
            <person name="Gostin Ar C."/>
            <person name="Ohm R.A."/>
            <person name="Kogej T."/>
            <person name="Sonjak S."/>
            <person name="Turk M."/>
            <person name="Zajc J."/>
            <person name="Zalar P."/>
            <person name="Grube M."/>
            <person name="Sun H."/>
            <person name="Han J."/>
            <person name="Sharma A."/>
            <person name="Chiniquy J."/>
            <person name="Ngan C.Y."/>
            <person name="Lipzen A."/>
            <person name="Barry K."/>
            <person name="Grigoriev I.V."/>
            <person name="Gunde-Cimerman N."/>
        </authorList>
    </citation>
    <scope>NUCLEOTIDE SEQUENCE [LARGE SCALE GENOMIC DNA]</scope>
    <source>
        <strain evidence="1 2">EXF-2481</strain>
    </source>
</reference>
<dbReference type="Proteomes" id="UP000030641">
    <property type="component" value="Unassembled WGS sequence"/>
</dbReference>
<dbReference type="RefSeq" id="XP_013344191.1">
    <property type="nucleotide sequence ID" value="XM_013488737.1"/>
</dbReference>
<dbReference type="InParanoid" id="A0A074YHP8"/>
<organism evidence="1 2">
    <name type="scientific">Aureobasidium subglaciale (strain EXF-2481)</name>
    <name type="common">Aureobasidium pullulans var. subglaciale</name>
    <dbReference type="NCBI Taxonomy" id="1043005"/>
    <lineage>
        <taxon>Eukaryota</taxon>
        <taxon>Fungi</taxon>
        <taxon>Dikarya</taxon>
        <taxon>Ascomycota</taxon>
        <taxon>Pezizomycotina</taxon>
        <taxon>Dothideomycetes</taxon>
        <taxon>Dothideomycetidae</taxon>
        <taxon>Dothideales</taxon>
        <taxon>Saccotheciaceae</taxon>
        <taxon>Aureobasidium</taxon>
    </lineage>
</organism>